<proteinExistence type="predicted"/>
<feature type="transmembrane region" description="Helical" evidence="1">
    <location>
        <begin position="6"/>
        <end position="22"/>
    </location>
</feature>
<evidence type="ECO:0000313" key="2">
    <source>
        <dbReference type="EMBL" id="STD55355.1"/>
    </source>
</evidence>
<keyword evidence="1" id="KW-0472">Membrane</keyword>
<evidence type="ECO:0000256" key="1">
    <source>
        <dbReference type="SAM" id="Phobius"/>
    </source>
</evidence>
<protein>
    <submittedName>
        <fullName evidence="2">Uncharacterized protein</fullName>
    </submittedName>
</protein>
<dbReference type="Proteomes" id="UP000254737">
    <property type="component" value="Unassembled WGS sequence"/>
</dbReference>
<name>A0A376G3Y3_9FLAO</name>
<dbReference type="STRING" id="343874.GCA_000805695_01834"/>
<organism evidence="2 3">
    <name type="scientific">Empedobacter falsenii</name>
    <dbReference type="NCBI Taxonomy" id="343874"/>
    <lineage>
        <taxon>Bacteria</taxon>
        <taxon>Pseudomonadati</taxon>
        <taxon>Bacteroidota</taxon>
        <taxon>Flavobacteriia</taxon>
        <taxon>Flavobacteriales</taxon>
        <taxon>Weeksellaceae</taxon>
        <taxon>Empedobacter</taxon>
    </lineage>
</organism>
<sequence>MILFSILLLIVVPVLFFIYYAIEDYRDGNKEKLYIFLILSSLLLIFILFLYNVDDSPKDGDNTELTTSFSPTKEEIYKIQFGNFPDSTNIKVLEAHYWESAHWSYEYKTFLKLNVKKEWIDKQIVKKQLKIYSKKDPLPELNNPPNWFTPSKNHIIYLSAQRGQSNYRIYYDSISKEVLYFDMQL</sequence>
<gene>
    <name evidence="2" type="ORF">NCTC13456_01491</name>
</gene>
<feature type="transmembrane region" description="Helical" evidence="1">
    <location>
        <begin position="34"/>
        <end position="53"/>
    </location>
</feature>
<dbReference type="AlphaFoldDB" id="A0A376G3Y3"/>
<accession>A0A376G3Y3</accession>
<keyword evidence="1" id="KW-1133">Transmembrane helix</keyword>
<evidence type="ECO:0000313" key="3">
    <source>
        <dbReference type="Proteomes" id="UP000254737"/>
    </source>
</evidence>
<reference evidence="2 3" key="1">
    <citation type="submission" date="2018-06" db="EMBL/GenBank/DDBJ databases">
        <authorList>
            <consortium name="Pathogen Informatics"/>
            <person name="Doyle S."/>
        </authorList>
    </citation>
    <scope>NUCLEOTIDE SEQUENCE [LARGE SCALE GENOMIC DNA]</scope>
    <source>
        <strain evidence="2 3">NCTC13456</strain>
    </source>
</reference>
<keyword evidence="1" id="KW-0812">Transmembrane</keyword>
<dbReference type="EMBL" id="UFXS01000001">
    <property type="protein sequence ID" value="STD55355.1"/>
    <property type="molecule type" value="Genomic_DNA"/>
</dbReference>
<dbReference type="RefSeq" id="WP_114999734.1">
    <property type="nucleotide sequence ID" value="NZ_UFXS01000001.1"/>
</dbReference>